<evidence type="ECO:0000313" key="1">
    <source>
        <dbReference type="EnsemblMetazoa" id="Aqu2.1.00314_001"/>
    </source>
</evidence>
<organism evidence="1">
    <name type="scientific">Amphimedon queenslandica</name>
    <name type="common">Sponge</name>
    <dbReference type="NCBI Taxonomy" id="400682"/>
    <lineage>
        <taxon>Eukaryota</taxon>
        <taxon>Metazoa</taxon>
        <taxon>Porifera</taxon>
        <taxon>Demospongiae</taxon>
        <taxon>Heteroscleromorpha</taxon>
        <taxon>Haplosclerida</taxon>
        <taxon>Niphatidae</taxon>
        <taxon>Amphimedon</taxon>
    </lineage>
</organism>
<dbReference type="EnsemblMetazoa" id="Aqu2.1.00314_001">
    <property type="protein sequence ID" value="Aqu2.1.00314_001"/>
    <property type="gene ID" value="Aqu2.1.00314"/>
</dbReference>
<accession>A0A1X7SE35</accession>
<protein>
    <submittedName>
        <fullName evidence="1">Uncharacterized protein</fullName>
    </submittedName>
</protein>
<reference evidence="1" key="1">
    <citation type="submission" date="2017-05" db="UniProtKB">
        <authorList>
            <consortium name="EnsemblMetazoa"/>
        </authorList>
    </citation>
    <scope>IDENTIFICATION</scope>
</reference>
<proteinExistence type="predicted"/>
<dbReference type="InParanoid" id="A0A1X7SE35"/>
<dbReference type="AlphaFoldDB" id="A0A1X7SE35"/>
<sequence length="94" mass="11207">MDLSTAQFSLDSVKFVRTQETNKTHLFVRSQSHKSRLYYGYQDWGSGEWSEVKPIGDSDLYLYFDFDVVVNTFVSRVEVYIVAQDYHMRHIWQN</sequence>
<name>A0A1X7SE35_AMPQE</name>